<keyword evidence="1" id="KW-0732">Signal</keyword>
<keyword evidence="4" id="KW-1185">Reference proteome</keyword>
<dbReference type="AlphaFoldDB" id="A0AAU0BJQ3"/>
<protein>
    <submittedName>
        <fullName evidence="3">DUF4189 domain-containing protein</fullName>
    </submittedName>
</protein>
<dbReference type="Pfam" id="PF13827">
    <property type="entry name" value="DUF4189"/>
    <property type="match status" value="1"/>
</dbReference>
<evidence type="ECO:0000313" key="3">
    <source>
        <dbReference type="EMBL" id="WOB51669.1"/>
    </source>
</evidence>
<evidence type="ECO:0000256" key="1">
    <source>
        <dbReference type="SAM" id="SignalP"/>
    </source>
</evidence>
<accession>A0AAU0BJQ3</accession>
<feature type="domain" description="DUF4189" evidence="2">
    <location>
        <begin position="65"/>
        <end position="166"/>
    </location>
</feature>
<feature type="signal peptide" evidence="1">
    <location>
        <begin position="1"/>
        <end position="24"/>
    </location>
</feature>
<dbReference type="EMBL" id="CP103836">
    <property type="protein sequence ID" value="WOB51669.1"/>
    <property type="molecule type" value="Genomic_DNA"/>
</dbReference>
<reference evidence="3 4" key="1">
    <citation type="submission" date="2022-08" db="EMBL/GenBank/DDBJ databases">
        <title>Whole genome sequencing-based tracing of a 2022 introduction and outbreak of Xanthomonas hortorum pv. pelargonii.</title>
        <authorList>
            <person name="Iruegas-Bocardo F."/>
            <person name="Weisberg A.K."/>
            <person name="Riutta E.R."/>
            <person name="Kilday K."/>
            <person name="Bonkowski J.C."/>
            <person name="Creswell T."/>
            <person name="Daughtrey M.L."/>
            <person name="Rane K."/>
            <person name="Grunwald N.J."/>
            <person name="Chang J.H."/>
            <person name="Putnam M.L."/>
        </authorList>
    </citation>
    <scope>NUCLEOTIDE SEQUENCE [LARGE SCALE GENOMIC DNA]</scope>
    <source>
        <strain evidence="3 4">22-323</strain>
    </source>
</reference>
<dbReference type="InterPro" id="IPR025240">
    <property type="entry name" value="DUF4189"/>
</dbReference>
<dbReference type="RefSeq" id="WP_316697811.1">
    <property type="nucleotide sequence ID" value="NZ_CP103836.1"/>
</dbReference>
<name>A0AAU0BJQ3_9XANT</name>
<evidence type="ECO:0000313" key="4">
    <source>
        <dbReference type="Proteomes" id="UP001302716"/>
    </source>
</evidence>
<sequence>MNISSSNSILLAFFLLMPATSALAEGGCPPGQYPIGGQGAMACAPMPQDNTQQQPRPIGKWIKTWGAIASDGGDNLGVAAGKIKKNDAQQDAESKCSSQSGKKCNVVFSYQNQCAAIAEPYQGEKAASGKLAFTGAPSKQLASDDALSLCRKDNKYFNCRVIYTACSEPIFEKF</sequence>
<dbReference type="Proteomes" id="UP001302716">
    <property type="component" value="Chromosome"/>
</dbReference>
<organism evidence="3 4">
    <name type="scientific">Xanthomonas hydrangeae</name>
    <dbReference type="NCBI Taxonomy" id="2775159"/>
    <lineage>
        <taxon>Bacteria</taxon>
        <taxon>Pseudomonadati</taxon>
        <taxon>Pseudomonadota</taxon>
        <taxon>Gammaproteobacteria</taxon>
        <taxon>Lysobacterales</taxon>
        <taxon>Lysobacteraceae</taxon>
        <taxon>Xanthomonas</taxon>
    </lineage>
</organism>
<feature type="chain" id="PRO_5043412036" evidence="1">
    <location>
        <begin position="25"/>
        <end position="174"/>
    </location>
</feature>
<proteinExistence type="predicted"/>
<gene>
    <name evidence="3" type="ORF">NYR97_10155</name>
</gene>
<evidence type="ECO:0000259" key="2">
    <source>
        <dbReference type="Pfam" id="PF13827"/>
    </source>
</evidence>